<dbReference type="SUPFAM" id="SSF51735">
    <property type="entry name" value="NAD(P)-binding Rossmann-fold domains"/>
    <property type="match status" value="1"/>
</dbReference>
<comment type="function">
    <text evidence="5">Catalyzes the NADPH-dependent reduction of N-acetyl-5-glutamyl phosphate to yield N-acetyl-L-glutamate 5-semialdehyde.</text>
</comment>
<keyword evidence="3 5" id="KW-0521">NADP</keyword>
<dbReference type="Pfam" id="PF01118">
    <property type="entry name" value="Semialdhyde_dh"/>
    <property type="match status" value="1"/>
</dbReference>
<comment type="subcellular location">
    <subcellularLocation>
        <location evidence="5">Cytoplasm</location>
    </subcellularLocation>
</comment>
<dbReference type="PANTHER" id="PTHR32338">
    <property type="entry name" value="N-ACETYL-GAMMA-GLUTAMYL-PHOSPHATE REDUCTASE, CHLOROPLASTIC-RELATED-RELATED"/>
    <property type="match status" value="1"/>
</dbReference>
<feature type="active site" evidence="5 6">
    <location>
        <position position="150"/>
    </location>
</feature>
<comment type="similarity">
    <text evidence="5">Belongs to the NAGSA dehydrogenase family. Type 1 subfamily.</text>
</comment>
<evidence type="ECO:0000256" key="5">
    <source>
        <dbReference type="HAMAP-Rule" id="MF_00150"/>
    </source>
</evidence>
<comment type="caution">
    <text evidence="8">The sequence shown here is derived from an EMBL/GenBank/DDBJ whole genome shotgun (WGS) entry which is preliminary data.</text>
</comment>
<evidence type="ECO:0000256" key="1">
    <source>
        <dbReference type="ARBA" id="ARBA00022571"/>
    </source>
</evidence>
<dbReference type="Gene3D" id="3.30.360.10">
    <property type="entry name" value="Dihydrodipicolinate Reductase, domain 2"/>
    <property type="match status" value="1"/>
</dbReference>
<dbReference type="SMART" id="SM00859">
    <property type="entry name" value="Semialdhyde_dh"/>
    <property type="match status" value="1"/>
</dbReference>
<gene>
    <name evidence="5" type="primary">argC</name>
    <name evidence="8" type="ORF">SAMN04488081_0639</name>
</gene>
<dbReference type="PANTHER" id="PTHR32338:SF10">
    <property type="entry name" value="N-ACETYL-GAMMA-GLUTAMYL-PHOSPHATE REDUCTASE, CHLOROPLASTIC-RELATED"/>
    <property type="match status" value="1"/>
</dbReference>
<evidence type="ECO:0000256" key="6">
    <source>
        <dbReference type="PROSITE-ProRule" id="PRU10010"/>
    </source>
</evidence>
<proteinExistence type="inferred from homology"/>
<sequence>MVHAGIAGATGYGGVELFRLLANHKDIKNISLYSSSEAGSPYASLMPQLSEWFSDELKPIETERMKEELDVLFLATPAGVSRDLTPLFQGSGVKVIDLSGDLRLQNPADYEKWYKKTPAPGQLLDEAVYGLPETNGEKIREADILANPGCYPTAVLLGLAPLADIGLLEKKSLIIDAKSGISGAGKSPNEKTIYTNTEENFRVYKVNEHQHIPEIEQQLKRWSGRSEAVSFTPHLVPMTRGIMATMYVDVSLHEHPESWMDLYRTFYANSPFVRVRDEFPATKDVYGSNFCDMHVELDERTGRLTIVSVIDNLVKGASGQAIQNMNIMLGFEETRGLKLFPLYP</sequence>
<evidence type="ECO:0000256" key="2">
    <source>
        <dbReference type="ARBA" id="ARBA00022605"/>
    </source>
</evidence>
<dbReference type="EC" id="1.2.1.38" evidence="5"/>
<keyword evidence="2 5" id="KW-0028">Amino-acid biosynthesis</keyword>
<feature type="domain" description="Semialdehyde dehydrogenase NAD-binding" evidence="7">
    <location>
        <begin position="3"/>
        <end position="142"/>
    </location>
</feature>
<comment type="catalytic activity">
    <reaction evidence="5">
        <text>N-acetyl-L-glutamate 5-semialdehyde + phosphate + NADP(+) = N-acetyl-L-glutamyl 5-phosphate + NADPH + H(+)</text>
        <dbReference type="Rhea" id="RHEA:21588"/>
        <dbReference type="ChEBI" id="CHEBI:15378"/>
        <dbReference type="ChEBI" id="CHEBI:29123"/>
        <dbReference type="ChEBI" id="CHEBI:43474"/>
        <dbReference type="ChEBI" id="CHEBI:57783"/>
        <dbReference type="ChEBI" id="CHEBI:57936"/>
        <dbReference type="ChEBI" id="CHEBI:58349"/>
        <dbReference type="EC" id="1.2.1.38"/>
    </reaction>
</comment>
<dbReference type="CDD" id="cd23934">
    <property type="entry name" value="AGPR_1_C"/>
    <property type="match status" value="1"/>
</dbReference>
<evidence type="ECO:0000256" key="3">
    <source>
        <dbReference type="ARBA" id="ARBA00022857"/>
    </source>
</evidence>
<evidence type="ECO:0000259" key="7">
    <source>
        <dbReference type="SMART" id="SM00859"/>
    </source>
</evidence>
<dbReference type="InterPro" id="IPR050085">
    <property type="entry name" value="AGPR"/>
</dbReference>
<dbReference type="InterPro" id="IPR036291">
    <property type="entry name" value="NAD(P)-bd_dom_sf"/>
</dbReference>
<comment type="pathway">
    <text evidence="5">Amino-acid biosynthesis; L-arginine biosynthesis; N(2)-acetyl-L-ornithine from L-glutamate: step 3/4.</text>
</comment>
<dbReference type="EMBL" id="FNOS01000001">
    <property type="protein sequence ID" value="SDX47580.1"/>
    <property type="molecule type" value="Genomic_DNA"/>
</dbReference>
<evidence type="ECO:0000256" key="4">
    <source>
        <dbReference type="ARBA" id="ARBA00023002"/>
    </source>
</evidence>
<dbReference type="HAMAP" id="MF_00150">
    <property type="entry name" value="ArgC_type1"/>
    <property type="match status" value="1"/>
</dbReference>
<keyword evidence="4 5" id="KW-0560">Oxidoreductase</keyword>
<dbReference type="NCBIfam" id="TIGR01850">
    <property type="entry name" value="argC"/>
    <property type="match status" value="1"/>
</dbReference>
<keyword evidence="1 5" id="KW-0055">Arginine biosynthesis</keyword>
<protein>
    <recommendedName>
        <fullName evidence="5">N-acetyl-gamma-glutamyl-phosphate reductase</fullName>
        <shortName evidence="5">AGPR</shortName>
        <ecNumber evidence="5">1.2.1.38</ecNumber>
    </recommendedName>
    <alternativeName>
        <fullName evidence="5">N-acetyl-glutamate semialdehyde dehydrogenase</fullName>
        <shortName evidence="5">NAGSA dehydrogenase</shortName>
    </alternativeName>
</protein>
<dbReference type="InterPro" id="IPR000706">
    <property type="entry name" value="AGPR_type-1"/>
</dbReference>
<evidence type="ECO:0000313" key="9">
    <source>
        <dbReference type="Proteomes" id="UP000198647"/>
    </source>
</evidence>
<dbReference type="InterPro" id="IPR000534">
    <property type="entry name" value="Semialdehyde_DH_NAD-bd"/>
</dbReference>
<keyword evidence="5" id="KW-0963">Cytoplasm</keyword>
<dbReference type="InterPro" id="IPR023013">
    <property type="entry name" value="AGPR_AS"/>
</dbReference>
<keyword evidence="9" id="KW-1185">Reference proteome</keyword>
<accession>A0A1H3C0I9</accession>
<dbReference type="Proteomes" id="UP000198647">
    <property type="component" value="Unassembled WGS sequence"/>
</dbReference>
<dbReference type="Pfam" id="PF22698">
    <property type="entry name" value="Semialdhyde_dhC_1"/>
    <property type="match status" value="1"/>
</dbReference>
<name>A0A1H3C0I9_9BACI</name>
<dbReference type="PROSITE" id="PS01224">
    <property type="entry name" value="ARGC"/>
    <property type="match status" value="1"/>
</dbReference>
<organism evidence="8 9">
    <name type="scientific">Salimicrobium album</name>
    <dbReference type="NCBI Taxonomy" id="50717"/>
    <lineage>
        <taxon>Bacteria</taxon>
        <taxon>Bacillati</taxon>
        <taxon>Bacillota</taxon>
        <taxon>Bacilli</taxon>
        <taxon>Bacillales</taxon>
        <taxon>Bacillaceae</taxon>
        <taxon>Salimicrobium</taxon>
    </lineage>
</organism>
<reference evidence="8 9" key="1">
    <citation type="submission" date="2016-10" db="EMBL/GenBank/DDBJ databases">
        <authorList>
            <person name="Varghese N."/>
            <person name="Submissions S."/>
        </authorList>
    </citation>
    <scope>NUCLEOTIDE SEQUENCE [LARGE SCALE GENOMIC DNA]</scope>
    <source>
        <strain evidence="8 9">DSM 20748</strain>
    </source>
</reference>
<dbReference type="InterPro" id="IPR058924">
    <property type="entry name" value="AGPR_dimerisation_dom"/>
</dbReference>
<dbReference type="RefSeq" id="WP_076569051.1">
    <property type="nucleotide sequence ID" value="NZ_FNOS01000001.1"/>
</dbReference>
<dbReference type="Gene3D" id="3.40.50.720">
    <property type="entry name" value="NAD(P)-binding Rossmann-like Domain"/>
    <property type="match status" value="1"/>
</dbReference>
<dbReference type="CDD" id="cd17895">
    <property type="entry name" value="AGPR_1_N"/>
    <property type="match status" value="1"/>
</dbReference>
<dbReference type="SUPFAM" id="SSF55347">
    <property type="entry name" value="Glyceraldehyde-3-phosphate dehydrogenase-like, C-terminal domain"/>
    <property type="match status" value="1"/>
</dbReference>
<evidence type="ECO:0000313" key="8">
    <source>
        <dbReference type="EMBL" id="SDX47580.1"/>
    </source>
</evidence>